<feature type="domain" description="Synphilin-1 alpha-Synuclein-binding" evidence="3">
    <location>
        <begin position="466"/>
        <end position="511"/>
    </location>
</feature>
<proteinExistence type="predicted"/>
<feature type="compositionally biased region" description="Basic and acidic residues" evidence="2">
    <location>
        <begin position="560"/>
        <end position="571"/>
    </location>
</feature>
<dbReference type="InterPro" id="IPR032027">
    <property type="entry name" value="SNCAIP_SNCA-bd"/>
</dbReference>
<dbReference type="Pfam" id="PF16700">
    <property type="entry name" value="SNCAIP_SNCA_bd"/>
    <property type="match status" value="1"/>
</dbReference>
<evidence type="ECO:0000313" key="5">
    <source>
        <dbReference type="Proteomes" id="UP000694389"/>
    </source>
</evidence>
<dbReference type="InterPro" id="IPR036770">
    <property type="entry name" value="Ankyrin_rpt-contain_sf"/>
</dbReference>
<feature type="compositionally biased region" description="Gly residues" evidence="2">
    <location>
        <begin position="98"/>
        <end position="110"/>
    </location>
</feature>
<organism evidence="4 5">
    <name type="scientific">Dicentrarchus labrax</name>
    <name type="common">European seabass</name>
    <name type="synonym">Morone labrax</name>
    <dbReference type="NCBI Taxonomy" id="13489"/>
    <lineage>
        <taxon>Eukaryota</taxon>
        <taxon>Metazoa</taxon>
        <taxon>Chordata</taxon>
        <taxon>Craniata</taxon>
        <taxon>Vertebrata</taxon>
        <taxon>Euteleostomi</taxon>
        <taxon>Actinopterygii</taxon>
        <taxon>Neopterygii</taxon>
        <taxon>Teleostei</taxon>
        <taxon>Neoteleostei</taxon>
        <taxon>Acanthomorphata</taxon>
        <taxon>Eupercaria</taxon>
        <taxon>Moronidae</taxon>
        <taxon>Dicentrarchus</taxon>
    </lineage>
</organism>
<dbReference type="PANTHER" id="PTHR22882">
    <property type="entry name" value="SYNPHILIN-1"/>
    <property type="match status" value="1"/>
</dbReference>
<gene>
    <name evidence="4" type="primary">sncaip</name>
</gene>
<dbReference type="GO" id="GO:0031625">
    <property type="term" value="F:ubiquitin protein ligase binding"/>
    <property type="evidence" value="ECO:0007669"/>
    <property type="project" value="TreeGrafter"/>
</dbReference>
<sequence length="855" mass="90946">CAIFSQFSLDYFSLFLILQYSVTSLKSIPELSRRSDGQAEERPAPAINWSRGVSSHSGGGIKPTGLAEVHSKFRPVKRVSPLKHQPETNDSDSDGKVQGQGQGLGLGEPGEGSKDDPSSDKATHASTSSDGPGGKAKGIGGSVGVVGGNNPQALFGELEHYDLDMDEILDVPYIKSSQQMSTLPRVPHDKRSVTGSNLGGGTLERSRGGGLKSSALPHNEPLSLGRCSMGRQDTSKPWAPGPGGGGGGSSVPRAFGGSGGGPGGEVDEETKKNQNIINIVREGQISLLPHLAADNLELIRDEDGNNLLHISACQGHADCLQHLTSLMGEDSLNERNNQQLTPAGLGVKNGHLECVRWMVSETEAIAELSCTREHPSLIHYAARYGQEKVLLWLLQFMQEQAISLDEVDQNGNTAVHVAAQYGHLTCIQTLVEYGSNVTVQNQQGERPSQSAERQGHTTCARYLVVVETCMSLASQVVKLTKQLNEQAADRITLQKQLQRLMEPNKAEGTPSRSPSSHQPSVEAWPEMMLTAEGTPGDGQWLVRQGGVGPDSVLRQLLGKDMSDTLVPRERLPPAGGLGREGPCGPGAPGARRPGLVERRELKLARLKQIMQRSLSESDSDGYPPEEGKNQGASASNTLRPDRPSHLPITEEEPVSNHLNLMMRKHLPSSSSSSSSSSSTAEKKLAFSLSGSKSVDSVGYNPSPTSSDPEAADGKTPETPGDFPDGANGQKVATSPKSALKSPSSRRKTSQNLKLRVTFDEQVHKSSNQEPEQTKGHHGKERTPTGSSESKRPFGAFRSIMETLSGNTNHNNNNNSGGQSGPAVKLSTCQNSPGRKSESKGSPGGGARGKSKTSNV</sequence>
<dbReference type="InterPro" id="IPR040133">
    <property type="entry name" value="SNCAIP"/>
</dbReference>
<feature type="compositionally biased region" description="Basic and acidic residues" evidence="2">
    <location>
        <begin position="111"/>
        <end position="123"/>
    </location>
</feature>
<dbReference type="Ensembl" id="ENSDLAT00005085449.1">
    <property type="protein sequence ID" value="ENSDLAP00005071289.1"/>
    <property type="gene ID" value="ENSDLAG00005030276.1"/>
</dbReference>
<dbReference type="SUPFAM" id="SSF48403">
    <property type="entry name" value="Ankyrin repeat"/>
    <property type="match status" value="1"/>
</dbReference>
<dbReference type="Proteomes" id="UP000694389">
    <property type="component" value="Unassembled WGS sequence"/>
</dbReference>
<dbReference type="InterPro" id="IPR002110">
    <property type="entry name" value="Ankyrin_rpt"/>
</dbReference>
<protein>
    <recommendedName>
        <fullName evidence="3">Synphilin-1 alpha-Synuclein-binding domain-containing protein</fullName>
    </recommendedName>
</protein>
<accession>A0A8P4KJL8</accession>
<evidence type="ECO:0000313" key="4">
    <source>
        <dbReference type="Ensembl" id="ENSDLAP00005071289.1"/>
    </source>
</evidence>
<dbReference type="Gene3D" id="6.10.250.750">
    <property type="match status" value="1"/>
</dbReference>
<feature type="region of interest" description="Disordered" evidence="2">
    <location>
        <begin position="30"/>
        <end position="144"/>
    </location>
</feature>
<feature type="compositionally biased region" description="Low complexity" evidence="2">
    <location>
        <begin position="804"/>
        <end position="816"/>
    </location>
</feature>
<dbReference type="Gene3D" id="1.25.40.20">
    <property type="entry name" value="Ankyrin repeat-containing domain"/>
    <property type="match status" value="2"/>
</dbReference>
<dbReference type="PROSITE" id="PS50297">
    <property type="entry name" value="ANK_REP_REGION"/>
    <property type="match status" value="1"/>
</dbReference>
<feature type="compositionally biased region" description="Polar residues" evidence="2">
    <location>
        <begin position="688"/>
        <end position="707"/>
    </location>
</feature>
<evidence type="ECO:0000256" key="1">
    <source>
        <dbReference type="PROSITE-ProRule" id="PRU00023"/>
    </source>
</evidence>
<dbReference type="Pfam" id="PF12796">
    <property type="entry name" value="Ank_2"/>
    <property type="match status" value="2"/>
</dbReference>
<keyword evidence="5" id="KW-1185">Reference proteome</keyword>
<feature type="compositionally biased region" description="Low complexity" evidence="2">
    <location>
        <begin position="668"/>
        <end position="678"/>
    </location>
</feature>
<feature type="region of interest" description="Disordered" evidence="2">
    <location>
        <begin position="179"/>
        <end position="268"/>
    </location>
</feature>
<reference evidence="4" key="1">
    <citation type="submission" date="2025-08" db="UniProtKB">
        <authorList>
            <consortium name="Ensembl"/>
        </authorList>
    </citation>
    <scope>IDENTIFICATION</scope>
</reference>
<dbReference type="PROSITE" id="PS50088">
    <property type="entry name" value="ANK_REPEAT"/>
    <property type="match status" value="1"/>
</dbReference>
<feature type="region of interest" description="Disordered" evidence="2">
    <location>
        <begin position="610"/>
        <end position="855"/>
    </location>
</feature>
<reference evidence="4" key="2">
    <citation type="submission" date="2025-09" db="UniProtKB">
        <authorList>
            <consortium name="Ensembl"/>
        </authorList>
    </citation>
    <scope>IDENTIFICATION</scope>
</reference>
<feature type="compositionally biased region" description="Gly residues" evidence="2">
    <location>
        <begin position="131"/>
        <end position="144"/>
    </location>
</feature>
<feature type="compositionally biased region" description="Gly residues" evidence="2">
    <location>
        <begin position="575"/>
        <end position="587"/>
    </location>
</feature>
<dbReference type="PANTHER" id="PTHR22882:SF3">
    <property type="entry name" value="SYNPHILIN-1"/>
    <property type="match status" value="1"/>
</dbReference>
<feature type="region of interest" description="Disordered" evidence="2">
    <location>
        <begin position="559"/>
        <end position="596"/>
    </location>
</feature>
<dbReference type="AlphaFoldDB" id="A0A8P4KJL8"/>
<feature type="compositionally biased region" description="Basic residues" evidence="2">
    <location>
        <begin position="72"/>
        <end position="81"/>
    </location>
</feature>
<evidence type="ECO:0000256" key="2">
    <source>
        <dbReference type="SAM" id="MobiDB-lite"/>
    </source>
</evidence>
<feature type="repeat" description="ANK" evidence="1">
    <location>
        <begin position="410"/>
        <end position="442"/>
    </location>
</feature>
<evidence type="ECO:0000259" key="3">
    <source>
        <dbReference type="Pfam" id="PF16700"/>
    </source>
</evidence>
<keyword evidence="1" id="KW-0040">ANK repeat</keyword>
<name>A0A8P4KJL8_DICLA</name>
<dbReference type="SMART" id="SM00248">
    <property type="entry name" value="ANK"/>
    <property type="match status" value="4"/>
</dbReference>
<dbReference type="GeneTree" id="ENSGT00390000001485"/>
<feature type="compositionally biased region" description="Polar residues" evidence="2">
    <location>
        <begin position="730"/>
        <end position="742"/>
    </location>
</feature>
<feature type="compositionally biased region" description="Basic and acidic residues" evidence="2">
    <location>
        <begin position="31"/>
        <end position="43"/>
    </location>
</feature>